<comment type="function">
    <text evidence="7">Key enzyme in folate metabolism. Catalyzes an essential reaction for de novo glycine and purine synthesis, and for DNA precursor synthesis.</text>
</comment>
<dbReference type="PIRSF" id="PIRSF000194">
    <property type="entry name" value="DHFR"/>
    <property type="match status" value="1"/>
</dbReference>
<evidence type="ECO:0000259" key="9">
    <source>
        <dbReference type="PROSITE" id="PS51330"/>
    </source>
</evidence>
<evidence type="ECO:0000256" key="2">
    <source>
        <dbReference type="ARBA" id="ARBA00009539"/>
    </source>
</evidence>
<dbReference type="InterPro" id="IPR012259">
    <property type="entry name" value="DHFR"/>
</dbReference>
<dbReference type="InterPro" id="IPR024072">
    <property type="entry name" value="DHFR-like_dom_sf"/>
</dbReference>
<evidence type="ECO:0000256" key="5">
    <source>
        <dbReference type="ARBA" id="ARBA00022857"/>
    </source>
</evidence>
<dbReference type="PANTHER" id="PTHR48069:SF3">
    <property type="entry name" value="DIHYDROFOLATE REDUCTASE"/>
    <property type="match status" value="1"/>
</dbReference>
<organism evidence="10 11">
    <name type="scientific">Streptococcus dentapri</name>
    <dbReference type="NCBI Taxonomy" id="573564"/>
    <lineage>
        <taxon>Bacteria</taxon>
        <taxon>Bacillati</taxon>
        <taxon>Bacillota</taxon>
        <taxon>Bacilli</taxon>
        <taxon>Lactobacillales</taxon>
        <taxon>Streptococcaceae</taxon>
        <taxon>Streptococcus</taxon>
    </lineage>
</organism>
<comment type="catalytic activity">
    <reaction evidence="7">
        <text>(6S)-5,6,7,8-tetrahydrofolate + NADP(+) = 7,8-dihydrofolate + NADPH + H(+)</text>
        <dbReference type="Rhea" id="RHEA:15009"/>
        <dbReference type="ChEBI" id="CHEBI:15378"/>
        <dbReference type="ChEBI" id="CHEBI:57451"/>
        <dbReference type="ChEBI" id="CHEBI:57453"/>
        <dbReference type="ChEBI" id="CHEBI:57783"/>
        <dbReference type="ChEBI" id="CHEBI:58349"/>
        <dbReference type="EC" id="1.5.1.3"/>
    </reaction>
</comment>
<proteinExistence type="inferred from homology"/>
<dbReference type="PROSITE" id="PS00075">
    <property type="entry name" value="DHFR_1"/>
    <property type="match status" value="1"/>
</dbReference>
<gene>
    <name evidence="10" type="ORF">ACFOSE_02600</name>
</gene>
<dbReference type="SUPFAM" id="SSF53597">
    <property type="entry name" value="Dihydrofolate reductase-like"/>
    <property type="match status" value="1"/>
</dbReference>
<dbReference type="Proteomes" id="UP001595901">
    <property type="component" value="Unassembled WGS sequence"/>
</dbReference>
<dbReference type="PROSITE" id="PS51330">
    <property type="entry name" value="DHFR_2"/>
    <property type="match status" value="1"/>
</dbReference>
<evidence type="ECO:0000313" key="11">
    <source>
        <dbReference type="Proteomes" id="UP001595901"/>
    </source>
</evidence>
<comment type="similarity">
    <text evidence="2 7 8">Belongs to the dihydrofolate reductase family.</text>
</comment>
<evidence type="ECO:0000256" key="7">
    <source>
        <dbReference type="PIRNR" id="PIRNR000194"/>
    </source>
</evidence>
<evidence type="ECO:0000256" key="8">
    <source>
        <dbReference type="RuleBase" id="RU004474"/>
    </source>
</evidence>
<dbReference type="Pfam" id="PF00186">
    <property type="entry name" value="DHFR_1"/>
    <property type="match status" value="1"/>
</dbReference>
<reference evidence="11" key="1">
    <citation type="journal article" date="2019" name="Int. J. Syst. Evol. Microbiol.">
        <title>The Global Catalogue of Microorganisms (GCM) 10K type strain sequencing project: providing services to taxonomists for standard genome sequencing and annotation.</title>
        <authorList>
            <consortium name="The Broad Institute Genomics Platform"/>
            <consortium name="The Broad Institute Genome Sequencing Center for Infectious Disease"/>
            <person name="Wu L."/>
            <person name="Ma J."/>
        </authorList>
    </citation>
    <scope>NUCLEOTIDE SEQUENCE [LARGE SCALE GENOMIC DNA]</scope>
    <source>
        <strain evidence="11">CCUG 58728</strain>
    </source>
</reference>
<dbReference type="PANTHER" id="PTHR48069">
    <property type="entry name" value="DIHYDROFOLATE REDUCTASE"/>
    <property type="match status" value="1"/>
</dbReference>
<comment type="caution">
    <text evidence="10">The sequence shown here is derived from an EMBL/GenBank/DDBJ whole genome shotgun (WGS) entry which is preliminary data.</text>
</comment>
<accession>A0ABV8CZV4</accession>
<keyword evidence="6 7" id="KW-0560">Oxidoreductase</keyword>
<dbReference type="EMBL" id="JBHSAC010000023">
    <property type="protein sequence ID" value="MFC3931682.1"/>
    <property type="molecule type" value="Genomic_DNA"/>
</dbReference>
<dbReference type="InterPro" id="IPR001796">
    <property type="entry name" value="DHFR_dom"/>
</dbReference>
<feature type="domain" description="DHFR" evidence="9">
    <location>
        <begin position="9"/>
        <end position="169"/>
    </location>
</feature>
<dbReference type="GO" id="GO:0004146">
    <property type="term" value="F:dihydrofolate reductase activity"/>
    <property type="evidence" value="ECO:0007669"/>
    <property type="project" value="UniProtKB-EC"/>
</dbReference>
<keyword evidence="4 7" id="KW-0554">One-carbon metabolism</keyword>
<dbReference type="PRINTS" id="PR00070">
    <property type="entry name" value="DHFR"/>
</dbReference>
<sequence length="171" mass="19769">MDTLNKEKKIIAIWAEDDNHLIGANQTMPWHLPAELAHFKRTTMGQAVLMGRKTFDGMGRRILPGRKILILTHDQNYQVKGVKTVSSVEEVLTWFDQQDKDLYIAGGSGVYQTFRDYYDALVKTHIHAAFQGDAYFPEIQQDQFNLISEETYPKDDKNPYDFTISKLIKIR</sequence>
<evidence type="ECO:0000256" key="1">
    <source>
        <dbReference type="ARBA" id="ARBA00004903"/>
    </source>
</evidence>
<evidence type="ECO:0000313" key="10">
    <source>
        <dbReference type="EMBL" id="MFC3931682.1"/>
    </source>
</evidence>
<dbReference type="CDD" id="cd00209">
    <property type="entry name" value="DHFR"/>
    <property type="match status" value="1"/>
</dbReference>
<evidence type="ECO:0000256" key="3">
    <source>
        <dbReference type="ARBA" id="ARBA00012856"/>
    </source>
</evidence>
<evidence type="ECO:0000256" key="4">
    <source>
        <dbReference type="ARBA" id="ARBA00022563"/>
    </source>
</evidence>
<dbReference type="RefSeq" id="WP_380430133.1">
    <property type="nucleotide sequence ID" value="NZ_JBHSAC010000023.1"/>
</dbReference>
<keyword evidence="11" id="KW-1185">Reference proteome</keyword>
<keyword evidence="5 7" id="KW-0521">NADP</keyword>
<evidence type="ECO:0000256" key="6">
    <source>
        <dbReference type="ARBA" id="ARBA00023002"/>
    </source>
</evidence>
<protein>
    <recommendedName>
        <fullName evidence="3 7">Dihydrofolate reductase</fullName>
        <ecNumber evidence="3 7">1.5.1.3</ecNumber>
    </recommendedName>
</protein>
<name>A0ABV8CZV4_9STRE</name>
<dbReference type="EC" id="1.5.1.3" evidence="3 7"/>
<dbReference type="Gene3D" id="3.40.430.10">
    <property type="entry name" value="Dihydrofolate Reductase, subunit A"/>
    <property type="match status" value="1"/>
</dbReference>
<comment type="pathway">
    <text evidence="1 7">Cofactor biosynthesis; tetrahydrofolate biosynthesis; 5,6,7,8-tetrahydrofolate from 7,8-dihydrofolate: step 1/1.</text>
</comment>
<dbReference type="InterPro" id="IPR017925">
    <property type="entry name" value="DHFR_CS"/>
</dbReference>